<accession>A0A7R8H4Q1</accession>
<dbReference type="GO" id="GO:0007097">
    <property type="term" value="P:nuclear migration"/>
    <property type="evidence" value="ECO:0007669"/>
    <property type="project" value="TreeGrafter"/>
</dbReference>
<organism evidence="9 10">
    <name type="scientific">Lepeophtheirus salmonis</name>
    <name type="common">Salmon louse</name>
    <name type="synonym">Caligus salmonis</name>
    <dbReference type="NCBI Taxonomy" id="72036"/>
    <lineage>
        <taxon>Eukaryota</taxon>
        <taxon>Metazoa</taxon>
        <taxon>Ecdysozoa</taxon>
        <taxon>Arthropoda</taxon>
        <taxon>Crustacea</taxon>
        <taxon>Multicrustacea</taxon>
        <taxon>Hexanauplia</taxon>
        <taxon>Copepoda</taxon>
        <taxon>Siphonostomatoida</taxon>
        <taxon>Caligidae</taxon>
        <taxon>Lepeophtheirus</taxon>
    </lineage>
</organism>
<feature type="coiled-coil region" evidence="7">
    <location>
        <begin position="696"/>
        <end position="748"/>
    </location>
</feature>
<keyword evidence="6" id="KW-0206">Cytoskeleton</keyword>
<keyword evidence="2" id="KW-0963">Cytoplasm</keyword>
<dbReference type="GO" id="GO:0000776">
    <property type="term" value="C:kinetochore"/>
    <property type="evidence" value="ECO:0007669"/>
    <property type="project" value="TreeGrafter"/>
</dbReference>
<feature type="coiled-coil region" evidence="7">
    <location>
        <begin position="1"/>
        <end position="211"/>
    </location>
</feature>
<dbReference type="OrthoDB" id="2130750at2759"/>
<evidence type="ECO:0000256" key="3">
    <source>
        <dbReference type="ARBA" id="ARBA00022701"/>
    </source>
</evidence>
<dbReference type="GO" id="GO:0030424">
    <property type="term" value="C:axon"/>
    <property type="evidence" value="ECO:0007669"/>
    <property type="project" value="TreeGrafter"/>
</dbReference>
<evidence type="ECO:0000259" key="8">
    <source>
        <dbReference type="Pfam" id="PF12455"/>
    </source>
</evidence>
<dbReference type="GO" id="GO:0000132">
    <property type="term" value="P:establishment of mitotic spindle orientation"/>
    <property type="evidence" value="ECO:0007669"/>
    <property type="project" value="TreeGrafter"/>
</dbReference>
<evidence type="ECO:0000256" key="7">
    <source>
        <dbReference type="SAM" id="Coils"/>
    </source>
</evidence>
<keyword evidence="4" id="KW-0243">Dynein</keyword>
<dbReference type="AlphaFoldDB" id="A0A7R8H4Q1"/>
<dbReference type="GO" id="GO:0030286">
    <property type="term" value="C:dynein complex"/>
    <property type="evidence" value="ECO:0007669"/>
    <property type="project" value="UniProtKB-KW"/>
</dbReference>
<dbReference type="EMBL" id="HG994593">
    <property type="protein sequence ID" value="CAF2852300.1"/>
    <property type="molecule type" value="Genomic_DNA"/>
</dbReference>
<evidence type="ECO:0000256" key="2">
    <source>
        <dbReference type="ARBA" id="ARBA00022490"/>
    </source>
</evidence>
<reference evidence="9" key="1">
    <citation type="submission" date="2021-02" db="EMBL/GenBank/DDBJ databases">
        <authorList>
            <person name="Bekaert M."/>
        </authorList>
    </citation>
    <scope>NUCLEOTIDE SEQUENCE</scope>
    <source>
        <strain evidence="9">IoA-00</strain>
    </source>
</reference>
<evidence type="ECO:0000313" key="10">
    <source>
        <dbReference type="Proteomes" id="UP000675881"/>
    </source>
</evidence>
<dbReference type="GO" id="GO:0005874">
    <property type="term" value="C:microtubule"/>
    <property type="evidence" value="ECO:0007669"/>
    <property type="project" value="UniProtKB-KW"/>
</dbReference>
<keyword evidence="5 7" id="KW-0175">Coiled coil</keyword>
<gene>
    <name evidence="9" type="ORF">LSAA_4754</name>
</gene>
<name>A0A7R8H4Q1_LEPSM</name>
<evidence type="ECO:0000256" key="1">
    <source>
        <dbReference type="ARBA" id="ARBA00004245"/>
    </source>
</evidence>
<evidence type="ECO:0000256" key="5">
    <source>
        <dbReference type="ARBA" id="ARBA00023054"/>
    </source>
</evidence>
<keyword evidence="3" id="KW-0493">Microtubule</keyword>
<comment type="subcellular location">
    <subcellularLocation>
        <location evidence="1">Cytoplasm</location>
        <location evidence="1">Cytoskeleton</location>
    </subcellularLocation>
</comment>
<dbReference type="Pfam" id="PF12455">
    <property type="entry name" value="Dynactin"/>
    <property type="match status" value="1"/>
</dbReference>
<dbReference type="InterPro" id="IPR022157">
    <property type="entry name" value="Dynactin"/>
</dbReference>
<dbReference type="PANTHER" id="PTHR18916:SF6">
    <property type="entry name" value="DYNACTIN SUBUNIT 1"/>
    <property type="match status" value="1"/>
</dbReference>
<dbReference type="Proteomes" id="UP000675881">
    <property type="component" value="Chromosome 14"/>
</dbReference>
<evidence type="ECO:0000256" key="6">
    <source>
        <dbReference type="ARBA" id="ARBA00023212"/>
    </source>
</evidence>
<protein>
    <submittedName>
        <fullName evidence="9">DCTN1</fullName>
    </submittedName>
</protein>
<dbReference type="PANTHER" id="PTHR18916">
    <property type="entry name" value="DYNACTIN 1-RELATED MICROTUBULE-BINDING"/>
    <property type="match status" value="1"/>
</dbReference>
<keyword evidence="10" id="KW-1185">Reference proteome</keyword>
<evidence type="ECO:0000313" key="9">
    <source>
        <dbReference type="EMBL" id="CAF2852300.1"/>
    </source>
</evidence>
<feature type="domain" description="Dynein associated protein" evidence="8">
    <location>
        <begin position="237"/>
        <end position="503"/>
    </location>
</feature>
<evidence type="ECO:0000256" key="4">
    <source>
        <dbReference type="ARBA" id="ARBA00023017"/>
    </source>
</evidence>
<proteinExistence type="predicted"/>
<dbReference type="GO" id="GO:0000922">
    <property type="term" value="C:spindle pole"/>
    <property type="evidence" value="ECO:0007669"/>
    <property type="project" value="TreeGrafter"/>
</dbReference>
<sequence>MSELSETMEMATLDKEMAEEKAETLQIELEHAKERIEELTLDLDIIKTEFGTDGSNNVSSSSGITNFEFKQLTAQNEKLRETLVRMRDLSAHEKNEITKYTKEMEEMRSEMATYLKENEKSKSSNEEMRQTIVDLQDQVDAALGSEEMVDNLTVKCLDLEDKVSALIEEKEDLETLHDMNEELQENARETEIELREELDLVQAKIRDIKKEREAAYEIINDHETTIRKFRDLVGKVQEQNTELRGALERETNKPVDSGSGAFVAAEMMDFKKMFAETKAHSKAIDMELRQCEADQSNKHVMYLTSFMSDSFMGKGGDNEAVLVLLLIPRLIWKVRILSSQVKDKFCPSSQPTIDRDSILKGHTVERYSFGLKMTSLLHTFTVHLGKFESALNTCSPATFLRIGTLFPEMSDQLDENVPTDNLNKSLNYFENIYPLYLSEEKVTDGNYLLAISKAYSNASEALSAQISIGKALLAKGQDDSQIGVFFKTMEGEINETVKVIKSMKRRIPEDSLTSIVFPGSYGIKFDKVLKKLACLVNAYFQFGKTASVEAGSSDPENGISPVKLLEILSNSVSSEESLDEDITGDALSVLKKVFDFCSKSIQELNKPFQDGEWDVNSNSEPRNKFIPPVELRSQIYKTQLKEAESIKYKLENKDLDIKELKKHLKVKGDELSEMQVRKDLADKKLFDSSRDSELMIEKLQRKLDDVCCLLRRKEKEFEDTMDQLQSDIESLESEKGELKDRVKNMSKKALIEGISKSQALTASKMDDNGPNSMGPSVPSPIKDSPMLLQQIEDLRSAVITLKEMSYVRQGEDLRHRMLKLKPIILPKKKHHFEEEYVEEKKDLSKDDIENNLEQQKTITAADNSITDLVKRVKNLRNEVNSALLSPMEVIDLQAKPYTCEKTQLLHLAERRIREKKLRRAVEELSLRVAKLTASRYPGGEVSTDLNVTFPSLQMAKVLNEKGYTKFGRLKIAPQGDSNKTVPVLLDVQDLKLLHNKVLSA</sequence>